<feature type="domain" description="HAMP" evidence="12">
    <location>
        <begin position="192"/>
        <end position="244"/>
    </location>
</feature>
<dbReference type="Gene3D" id="1.10.287.130">
    <property type="match status" value="1"/>
</dbReference>
<reference evidence="13 14" key="1">
    <citation type="submission" date="2019-06" db="EMBL/GenBank/DDBJ databases">
        <title>Desulfobotulus mexicanus sp. nov., a novel sulfate-reducing bacterium isolated from the sediment of an alkaline crater lake in Mexico.</title>
        <authorList>
            <person name="Hirschler-Rea A."/>
        </authorList>
    </citation>
    <scope>NUCLEOTIDE SEQUENCE [LARGE SCALE GENOMIC DNA]</scope>
    <source>
        <strain evidence="13 14">PAR22N</strain>
    </source>
</reference>
<dbReference type="Proteomes" id="UP000321899">
    <property type="component" value="Unassembled WGS sequence"/>
</dbReference>
<dbReference type="InterPro" id="IPR004358">
    <property type="entry name" value="Sig_transdc_His_kin-like_C"/>
</dbReference>
<dbReference type="CDD" id="cd00082">
    <property type="entry name" value="HisKA"/>
    <property type="match status" value="1"/>
</dbReference>
<name>A0A5Q4VEQ5_9BACT</name>
<dbReference type="InterPro" id="IPR035965">
    <property type="entry name" value="PAS-like_dom_sf"/>
</dbReference>
<dbReference type="CDD" id="cd00075">
    <property type="entry name" value="HATPase"/>
    <property type="match status" value="1"/>
</dbReference>
<evidence type="ECO:0000256" key="7">
    <source>
        <dbReference type="ARBA" id="ARBA00023012"/>
    </source>
</evidence>
<evidence type="ECO:0000256" key="2">
    <source>
        <dbReference type="ARBA" id="ARBA00004370"/>
    </source>
</evidence>
<dbReference type="FunFam" id="3.30.565.10:FF:000006">
    <property type="entry name" value="Sensor histidine kinase WalK"/>
    <property type="match status" value="1"/>
</dbReference>
<dbReference type="SUPFAM" id="SSF55785">
    <property type="entry name" value="PYP-like sensor domain (PAS domain)"/>
    <property type="match status" value="1"/>
</dbReference>
<dbReference type="PROSITE" id="PS50109">
    <property type="entry name" value="HIS_KIN"/>
    <property type="match status" value="1"/>
</dbReference>
<feature type="transmembrane region" description="Helical" evidence="9">
    <location>
        <begin position="12"/>
        <end position="31"/>
    </location>
</feature>
<sequence>MIKKRSLLWQLYPSYFLIILVGLVAVSLYAAGTMKQFFMENTQKELVSRTLILKPKIISLIKVGDFLEVQRICKETGSASDTRFTVVLPSGVVVGDTDENPMEMENHRDRVEIARAASGLTGVVSRYSETVSQPMMYVAIPLESSGHLLAVLRAAVPLTAIDEAILVLQKRIFLCGFLVLIFAAGFSWFLSRKISAPLIILREGAHRFASGDLSHRLFVPDIQEMAALSEAMNRMAEDLDQRIRMVVRQRNELEAVLSSMVEGVIALDTEGSLLRMNQAAARMFDVDAALYQGRNVHEIVRNLEALRFVDKALAAESAVEADMDLYQYGKKLVHAHSSPLKDADDQRMGTLFVIQDVTQLRRLEHMRKDFVANVSHELKTPLTAIKGFVETLREDGGTDPEEAKRFMHIIDRNVNRLILLVDDLLKLSAIEQEAENEDLLLEEKNLKEVLLAAVQLCMPRMEEKGIEVVVDCPERLKVKMDSHLMEHAFVNLLDNALKYSSDHSRVDIHAGQEDDFISIAFADSGPGIPEEHLPRLFERFYRVDKARTRKLGGTGLGLAIVKHVMNAHGGRVEVRSRPGEGSVFTLFLPM</sequence>
<dbReference type="InterPro" id="IPR003661">
    <property type="entry name" value="HisK_dim/P_dom"/>
</dbReference>
<dbReference type="InterPro" id="IPR003594">
    <property type="entry name" value="HATPase_dom"/>
</dbReference>
<dbReference type="PROSITE" id="PS50112">
    <property type="entry name" value="PAS"/>
    <property type="match status" value="1"/>
</dbReference>
<dbReference type="RefSeq" id="WP_139445267.1">
    <property type="nucleotide sequence ID" value="NZ_VDMB01000001.1"/>
</dbReference>
<evidence type="ECO:0000256" key="8">
    <source>
        <dbReference type="ARBA" id="ARBA00023136"/>
    </source>
</evidence>
<evidence type="ECO:0000256" key="4">
    <source>
        <dbReference type="ARBA" id="ARBA00022553"/>
    </source>
</evidence>
<dbReference type="InterPro" id="IPR050351">
    <property type="entry name" value="BphY/WalK/GraS-like"/>
</dbReference>
<keyword evidence="5" id="KW-0808">Transferase</keyword>
<evidence type="ECO:0000313" key="13">
    <source>
        <dbReference type="EMBL" id="TYT76169.1"/>
    </source>
</evidence>
<dbReference type="SMART" id="SM00388">
    <property type="entry name" value="HisKA"/>
    <property type="match status" value="1"/>
</dbReference>
<evidence type="ECO:0000259" key="10">
    <source>
        <dbReference type="PROSITE" id="PS50109"/>
    </source>
</evidence>
<dbReference type="InterPro" id="IPR005467">
    <property type="entry name" value="His_kinase_dom"/>
</dbReference>
<feature type="domain" description="Histidine kinase" evidence="10">
    <location>
        <begin position="373"/>
        <end position="590"/>
    </location>
</feature>
<comment type="caution">
    <text evidence="13">The sequence shown here is derived from an EMBL/GenBank/DDBJ whole genome shotgun (WGS) entry which is preliminary data.</text>
</comment>
<evidence type="ECO:0000256" key="5">
    <source>
        <dbReference type="ARBA" id="ARBA00022679"/>
    </source>
</evidence>
<keyword evidence="14" id="KW-1185">Reference proteome</keyword>
<gene>
    <name evidence="13" type="ORF">FIM25_01035</name>
</gene>
<dbReference type="Gene3D" id="3.30.450.20">
    <property type="entry name" value="PAS domain"/>
    <property type="match status" value="1"/>
</dbReference>
<dbReference type="Gene3D" id="3.30.565.10">
    <property type="entry name" value="Histidine kinase-like ATPase, C-terminal domain"/>
    <property type="match status" value="1"/>
</dbReference>
<dbReference type="InterPro" id="IPR000014">
    <property type="entry name" value="PAS"/>
</dbReference>
<dbReference type="SMART" id="SM00387">
    <property type="entry name" value="HATPase_c"/>
    <property type="match status" value="1"/>
</dbReference>
<dbReference type="SMART" id="SM00304">
    <property type="entry name" value="HAMP"/>
    <property type="match status" value="1"/>
</dbReference>
<dbReference type="Pfam" id="PF08448">
    <property type="entry name" value="PAS_4"/>
    <property type="match status" value="1"/>
</dbReference>
<keyword evidence="4" id="KW-0597">Phosphoprotein</keyword>
<evidence type="ECO:0000256" key="9">
    <source>
        <dbReference type="SAM" id="Phobius"/>
    </source>
</evidence>
<keyword evidence="9" id="KW-1133">Transmembrane helix</keyword>
<protein>
    <recommendedName>
        <fullName evidence="3">histidine kinase</fullName>
        <ecNumber evidence="3">2.7.13.3</ecNumber>
    </recommendedName>
</protein>
<dbReference type="EMBL" id="VDMB01000001">
    <property type="protein sequence ID" value="TYT76169.1"/>
    <property type="molecule type" value="Genomic_DNA"/>
</dbReference>
<dbReference type="InterPro" id="IPR036890">
    <property type="entry name" value="HATPase_C_sf"/>
</dbReference>
<dbReference type="InterPro" id="IPR013656">
    <property type="entry name" value="PAS_4"/>
</dbReference>
<dbReference type="Pfam" id="PF00512">
    <property type="entry name" value="HisKA"/>
    <property type="match status" value="1"/>
</dbReference>
<keyword evidence="9" id="KW-0812">Transmembrane</keyword>
<dbReference type="CDD" id="cd00130">
    <property type="entry name" value="PAS"/>
    <property type="match status" value="1"/>
</dbReference>
<dbReference type="SUPFAM" id="SSF158472">
    <property type="entry name" value="HAMP domain-like"/>
    <property type="match status" value="1"/>
</dbReference>
<accession>A0A5Q4VEQ5</accession>
<dbReference type="GO" id="GO:0004721">
    <property type="term" value="F:phosphoprotein phosphatase activity"/>
    <property type="evidence" value="ECO:0007669"/>
    <property type="project" value="TreeGrafter"/>
</dbReference>
<dbReference type="Gene3D" id="6.10.340.10">
    <property type="match status" value="1"/>
</dbReference>
<dbReference type="Pfam" id="PF00672">
    <property type="entry name" value="HAMP"/>
    <property type="match status" value="1"/>
</dbReference>
<evidence type="ECO:0000256" key="1">
    <source>
        <dbReference type="ARBA" id="ARBA00000085"/>
    </source>
</evidence>
<comment type="subcellular location">
    <subcellularLocation>
        <location evidence="2">Membrane</location>
    </subcellularLocation>
</comment>
<dbReference type="GO" id="GO:0016036">
    <property type="term" value="P:cellular response to phosphate starvation"/>
    <property type="evidence" value="ECO:0007669"/>
    <property type="project" value="TreeGrafter"/>
</dbReference>
<keyword evidence="6" id="KW-0418">Kinase</keyword>
<evidence type="ECO:0000259" key="11">
    <source>
        <dbReference type="PROSITE" id="PS50112"/>
    </source>
</evidence>
<feature type="transmembrane region" description="Helical" evidence="9">
    <location>
        <begin position="172"/>
        <end position="190"/>
    </location>
</feature>
<dbReference type="CDD" id="cd06225">
    <property type="entry name" value="HAMP"/>
    <property type="match status" value="1"/>
</dbReference>
<evidence type="ECO:0000256" key="6">
    <source>
        <dbReference type="ARBA" id="ARBA00022777"/>
    </source>
</evidence>
<dbReference type="SMART" id="SM00091">
    <property type="entry name" value="PAS"/>
    <property type="match status" value="1"/>
</dbReference>
<evidence type="ECO:0000313" key="14">
    <source>
        <dbReference type="Proteomes" id="UP000321899"/>
    </source>
</evidence>
<dbReference type="NCBIfam" id="TIGR00229">
    <property type="entry name" value="sensory_box"/>
    <property type="match status" value="1"/>
</dbReference>
<dbReference type="InterPro" id="IPR036097">
    <property type="entry name" value="HisK_dim/P_sf"/>
</dbReference>
<keyword evidence="8 9" id="KW-0472">Membrane</keyword>
<evidence type="ECO:0000259" key="12">
    <source>
        <dbReference type="PROSITE" id="PS50885"/>
    </source>
</evidence>
<dbReference type="InterPro" id="IPR003660">
    <property type="entry name" value="HAMP_dom"/>
</dbReference>
<dbReference type="PANTHER" id="PTHR45453:SF1">
    <property type="entry name" value="PHOSPHATE REGULON SENSOR PROTEIN PHOR"/>
    <property type="match status" value="1"/>
</dbReference>
<evidence type="ECO:0000256" key="3">
    <source>
        <dbReference type="ARBA" id="ARBA00012438"/>
    </source>
</evidence>
<dbReference type="GO" id="GO:0005886">
    <property type="term" value="C:plasma membrane"/>
    <property type="evidence" value="ECO:0007669"/>
    <property type="project" value="TreeGrafter"/>
</dbReference>
<dbReference type="PRINTS" id="PR00344">
    <property type="entry name" value="BCTRLSENSOR"/>
</dbReference>
<organism evidence="13 14">
    <name type="scientific">Desulfobotulus mexicanus</name>
    <dbReference type="NCBI Taxonomy" id="2586642"/>
    <lineage>
        <taxon>Bacteria</taxon>
        <taxon>Pseudomonadati</taxon>
        <taxon>Thermodesulfobacteriota</taxon>
        <taxon>Desulfobacteria</taxon>
        <taxon>Desulfobacterales</taxon>
        <taxon>Desulfobacteraceae</taxon>
        <taxon>Desulfobotulus</taxon>
    </lineage>
</organism>
<keyword evidence="7" id="KW-0902">Two-component regulatory system</keyword>
<dbReference type="AlphaFoldDB" id="A0A5Q4VEQ5"/>
<dbReference type="SUPFAM" id="SSF55874">
    <property type="entry name" value="ATPase domain of HSP90 chaperone/DNA topoisomerase II/histidine kinase"/>
    <property type="match status" value="1"/>
</dbReference>
<dbReference type="Pfam" id="PF02518">
    <property type="entry name" value="HATPase_c"/>
    <property type="match status" value="1"/>
</dbReference>
<dbReference type="GO" id="GO:0000155">
    <property type="term" value="F:phosphorelay sensor kinase activity"/>
    <property type="evidence" value="ECO:0007669"/>
    <property type="project" value="InterPro"/>
</dbReference>
<comment type="catalytic activity">
    <reaction evidence="1">
        <text>ATP + protein L-histidine = ADP + protein N-phospho-L-histidine.</text>
        <dbReference type="EC" id="2.7.13.3"/>
    </reaction>
</comment>
<proteinExistence type="predicted"/>
<dbReference type="PANTHER" id="PTHR45453">
    <property type="entry name" value="PHOSPHATE REGULON SENSOR PROTEIN PHOR"/>
    <property type="match status" value="1"/>
</dbReference>
<feature type="domain" description="PAS" evidence="11">
    <location>
        <begin position="249"/>
        <end position="300"/>
    </location>
</feature>
<dbReference type="EC" id="2.7.13.3" evidence="3"/>
<dbReference type="FunFam" id="1.10.287.130:FF:000001">
    <property type="entry name" value="Two-component sensor histidine kinase"/>
    <property type="match status" value="1"/>
</dbReference>
<dbReference type="OrthoDB" id="9813151at2"/>
<dbReference type="PROSITE" id="PS50885">
    <property type="entry name" value="HAMP"/>
    <property type="match status" value="1"/>
</dbReference>
<dbReference type="SUPFAM" id="SSF47384">
    <property type="entry name" value="Homodimeric domain of signal transducing histidine kinase"/>
    <property type="match status" value="1"/>
</dbReference>